<comment type="caution">
    <text evidence="1">The sequence shown here is derived from an EMBL/GenBank/DDBJ whole genome shotgun (WGS) entry which is preliminary data.</text>
</comment>
<sequence length="184" mass="20328">MRNLPYHQPEDESTHAAGVSAGSRCHADYVNLDIEASMGPLRRLENLSATHKEPRLLTPSSASVNGALAARSCEEAGEPIAIRRAPSDGDRLWFSDDCSRGLLMETDDCSVEMAKVRFVHCFVRGFFSLERPEIWHQISLPESFSPRDWSVSVFFGAASNRRVACLTSTTDLPGPTDSNPYPPF</sequence>
<evidence type="ECO:0000313" key="1">
    <source>
        <dbReference type="EMBL" id="VEL32527.1"/>
    </source>
</evidence>
<organism evidence="1 2">
    <name type="scientific">Protopolystoma xenopodis</name>
    <dbReference type="NCBI Taxonomy" id="117903"/>
    <lineage>
        <taxon>Eukaryota</taxon>
        <taxon>Metazoa</taxon>
        <taxon>Spiralia</taxon>
        <taxon>Lophotrochozoa</taxon>
        <taxon>Platyhelminthes</taxon>
        <taxon>Monogenea</taxon>
        <taxon>Polyopisthocotylea</taxon>
        <taxon>Polystomatidea</taxon>
        <taxon>Polystomatidae</taxon>
        <taxon>Protopolystoma</taxon>
    </lineage>
</organism>
<accession>A0A3S5ABE3</accession>
<reference evidence="1" key="1">
    <citation type="submission" date="2018-11" db="EMBL/GenBank/DDBJ databases">
        <authorList>
            <consortium name="Pathogen Informatics"/>
        </authorList>
    </citation>
    <scope>NUCLEOTIDE SEQUENCE</scope>
</reference>
<dbReference type="EMBL" id="CAAALY010244296">
    <property type="protein sequence ID" value="VEL32527.1"/>
    <property type="molecule type" value="Genomic_DNA"/>
</dbReference>
<gene>
    <name evidence="1" type="ORF">PXEA_LOCUS25967</name>
</gene>
<protein>
    <submittedName>
        <fullName evidence="1">Uncharacterized protein</fullName>
    </submittedName>
</protein>
<keyword evidence="2" id="KW-1185">Reference proteome</keyword>
<proteinExistence type="predicted"/>
<evidence type="ECO:0000313" key="2">
    <source>
        <dbReference type="Proteomes" id="UP000784294"/>
    </source>
</evidence>
<dbReference type="AlphaFoldDB" id="A0A3S5ABE3"/>
<name>A0A3S5ABE3_9PLAT</name>
<dbReference type="Proteomes" id="UP000784294">
    <property type="component" value="Unassembled WGS sequence"/>
</dbReference>